<keyword evidence="2" id="KW-1185">Reference proteome</keyword>
<organism evidence="1 2">
    <name type="scientific">Olea europaea subsp. europaea</name>
    <dbReference type="NCBI Taxonomy" id="158383"/>
    <lineage>
        <taxon>Eukaryota</taxon>
        <taxon>Viridiplantae</taxon>
        <taxon>Streptophyta</taxon>
        <taxon>Embryophyta</taxon>
        <taxon>Tracheophyta</taxon>
        <taxon>Spermatophyta</taxon>
        <taxon>Magnoliopsida</taxon>
        <taxon>eudicotyledons</taxon>
        <taxon>Gunneridae</taxon>
        <taxon>Pentapetalae</taxon>
        <taxon>asterids</taxon>
        <taxon>lamiids</taxon>
        <taxon>Lamiales</taxon>
        <taxon>Oleaceae</taxon>
        <taxon>Oleeae</taxon>
        <taxon>Olea</taxon>
    </lineage>
</organism>
<dbReference type="AlphaFoldDB" id="A0A8S0UHR3"/>
<name>A0A8S0UHR3_OLEEU</name>
<proteinExistence type="predicted"/>
<dbReference type="Gramene" id="OE9A024254T1">
    <property type="protein sequence ID" value="OE9A024254C1"/>
    <property type="gene ID" value="OE9A024254"/>
</dbReference>
<evidence type="ECO:0000313" key="1">
    <source>
        <dbReference type="EMBL" id="CAA3016225.1"/>
    </source>
</evidence>
<dbReference type="Proteomes" id="UP000594638">
    <property type="component" value="Unassembled WGS sequence"/>
</dbReference>
<comment type="caution">
    <text evidence="1">The sequence shown here is derived from an EMBL/GenBank/DDBJ whole genome shotgun (WGS) entry which is preliminary data.</text>
</comment>
<dbReference type="EMBL" id="CACTIH010007599">
    <property type="protein sequence ID" value="CAA3016225.1"/>
    <property type="molecule type" value="Genomic_DNA"/>
</dbReference>
<reference evidence="1 2" key="1">
    <citation type="submission" date="2019-12" db="EMBL/GenBank/DDBJ databases">
        <authorList>
            <person name="Alioto T."/>
            <person name="Alioto T."/>
            <person name="Gomez Garrido J."/>
        </authorList>
    </citation>
    <scope>NUCLEOTIDE SEQUENCE [LARGE SCALE GENOMIC DNA]</scope>
</reference>
<accession>A0A8S0UHR3</accession>
<evidence type="ECO:0000313" key="2">
    <source>
        <dbReference type="Proteomes" id="UP000594638"/>
    </source>
</evidence>
<protein>
    <submittedName>
        <fullName evidence="1">Uncharacterized protein</fullName>
    </submittedName>
</protein>
<gene>
    <name evidence="1" type="ORF">OLEA9_A024254</name>
</gene>
<sequence>MVRHSEMMIVMGSQEVIAMATTVRIAMVTTVRILAVGTSTSSLTREKVEELLLDQRILFKMRLRTVKLEIQPHVTSECTRLREFIVVIVAPPAPTTAPGSRGANVEVDV</sequence>